<evidence type="ECO:0000256" key="1">
    <source>
        <dbReference type="ARBA" id="ARBA00006445"/>
    </source>
</evidence>
<dbReference type="InterPro" id="IPR011047">
    <property type="entry name" value="Quinoprotein_ADH-like_sf"/>
</dbReference>
<name>A0A9W8A456_9FUNG</name>
<dbReference type="OrthoDB" id="10263272at2759"/>
<dbReference type="InterPro" id="IPR056150">
    <property type="entry name" value="WD40_CDC20-Fz"/>
</dbReference>
<dbReference type="PROSITE" id="PS50294">
    <property type="entry name" value="WD_REPEATS_REGION"/>
    <property type="match status" value="1"/>
</dbReference>
<dbReference type="InterPro" id="IPR033010">
    <property type="entry name" value="Cdc20/Fizzy"/>
</dbReference>
<evidence type="ECO:0000256" key="2">
    <source>
        <dbReference type="ARBA" id="ARBA00022574"/>
    </source>
</evidence>
<feature type="domain" description="CDC20/Fizzy WD40" evidence="7">
    <location>
        <begin position="225"/>
        <end position="530"/>
    </location>
</feature>
<gene>
    <name evidence="8" type="primary">CDH1_2</name>
    <name evidence="8" type="ORF">IWQ60_006530</name>
</gene>
<feature type="compositionally biased region" description="Polar residues" evidence="6">
    <location>
        <begin position="120"/>
        <end position="136"/>
    </location>
</feature>
<dbReference type="GO" id="GO:0010997">
    <property type="term" value="F:anaphase-promoting complex binding"/>
    <property type="evidence" value="ECO:0007669"/>
    <property type="project" value="InterPro"/>
</dbReference>
<protein>
    <submittedName>
        <fullName evidence="8">Substrate-specific activator of APC-dependent proteolysis</fullName>
    </submittedName>
</protein>
<keyword evidence="3" id="KW-0677">Repeat</keyword>
<reference evidence="8" key="1">
    <citation type="submission" date="2022-07" db="EMBL/GenBank/DDBJ databases">
        <title>Phylogenomic reconstructions and comparative analyses of Kickxellomycotina fungi.</title>
        <authorList>
            <person name="Reynolds N.K."/>
            <person name="Stajich J.E."/>
            <person name="Barry K."/>
            <person name="Grigoriev I.V."/>
            <person name="Crous P."/>
            <person name="Smith M.E."/>
        </authorList>
    </citation>
    <scope>NUCLEOTIDE SEQUENCE</scope>
    <source>
        <strain evidence="8">RSA 861</strain>
    </source>
</reference>
<proteinExistence type="inferred from homology"/>
<dbReference type="GO" id="GO:1990757">
    <property type="term" value="F:ubiquitin ligase activator activity"/>
    <property type="evidence" value="ECO:0007669"/>
    <property type="project" value="TreeGrafter"/>
</dbReference>
<dbReference type="GO" id="GO:0031145">
    <property type="term" value="P:anaphase-promoting complex-dependent catabolic process"/>
    <property type="evidence" value="ECO:0007669"/>
    <property type="project" value="TreeGrafter"/>
</dbReference>
<dbReference type="PROSITE" id="PS50082">
    <property type="entry name" value="WD_REPEATS_2"/>
    <property type="match status" value="3"/>
</dbReference>
<accession>A0A9W8A456</accession>
<dbReference type="InterPro" id="IPR001680">
    <property type="entry name" value="WD40_rpt"/>
</dbReference>
<evidence type="ECO:0000256" key="3">
    <source>
        <dbReference type="ARBA" id="ARBA00022737"/>
    </source>
</evidence>
<dbReference type="Proteomes" id="UP001150569">
    <property type="component" value="Unassembled WGS sequence"/>
</dbReference>
<keyword evidence="9" id="KW-1185">Reference proteome</keyword>
<comment type="similarity">
    <text evidence="1">Belongs to the WD repeat CDC20/Fizzy family.</text>
</comment>
<dbReference type="EMBL" id="JANBPT010000395">
    <property type="protein sequence ID" value="KAJ1922432.1"/>
    <property type="molecule type" value="Genomic_DNA"/>
</dbReference>
<organism evidence="8 9">
    <name type="scientific">Tieghemiomyces parasiticus</name>
    <dbReference type="NCBI Taxonomy" id="78921"/>
    <lineage>
        <taxon>Eukaryota</taxon>
        <taxon>Fungi</taxon>
        <taxon>Fungi incertae sedis</taxon>
        <taxon>Zoopagomycota</taxon>
        <taxon>Kickxellomycotina</taxon>
        <taxon>Dimargaritomycetes</taxon>
        <taxon>Dimargaritales</taxon>
        <taxon>Dimargaritaceae</taxon>
        <taxon>Tieghemiomyces</taxon>
    </lineage>
</organism>
<dbReference type="InterPro" id="IPR015943">
    <property type="entry name" value="WD40/YVTN_repeat-like_dom_sf"/>
</dbReference>
<feature type="region of interest" description="Disordered" evidence="6">
    <location>
        <begin position="1"/>
        <end position="65"/>
    </location>
</feature>
<keyword evidence="2 5" id="KW-0853">WD repeat</keyword>
<dbReference type="SUPFAM" id="SSF50998">
    <property type="entry name" value="Quinoprotein alcohol dehydrogenase-like"/>
    <property type="match status" value="1"/>
</dbReference>
<dbReference type="InterPro" id="IPR019775">
    <property type="entry name" value="WD40_repeat_CS"/>
</dbReference>
<evidence type="ECO:0000313" key="9">
    <source>
        <dbReference type="Proteomes" id="UP001150569"/>
    </source>
</evidence>
<dbReference type="SMART" id="SM00320">
    <property type="entry name" value="WD40"/>
    <property type="match status" value="6"/>
</dbReference>
<dbReference type="PANTHER" id="PTHR19918:SF1">
    <property type="entry name" value="FIZZY-RELATED PROTEIN HOMOLOG"/>
    <property type="match status" value="1"/>
</dbReference>
<evidence type="ECO:0000259" key="7">
    <source>
        <dbReference type="Pfam" id="PF24807"/>
    </source>
</evidence>
<dbReference type="GO" id="GO:0005680">
    <property type="term" value="C:anaphase-promoting complex"/>
    <property type="evidence" value="ECO:0007669"/>
    <property type="project" value="TreeGrafter"/>
</dbReference>
<keyword evidence="4" id="KW-0131">Cell cycle</keyword>
<dbReference type="AlphaFoldDB" id="A0A9W8A456"/>
<dbReference type="Gene3D" id="2.130.10.10">
    <property type="entry name" value="YVTN repeat-like/Quinoprotein amine dehydrogenase"/>
    <property type="match status" value="1"/>
</dbReference>
<evidence type="ECO:0000313" key="8">
    <source>
        <dbReference type="EMBL" id="KAJ1922432.1"/>
    </source>
</evidence>
<evidence type="ECO:0000256" key="6">
    <source>
        <dbReference type="SAM" id="MobiDB-lite"/>
    </source>
</evidence>
<feature type="repeat" description="WD" evidence="5">
    <location>
        <begin position="499"/>
        <end position="532"/>
    </location>
</feature>
<dbReference type="PANTHER" id="PTHR19918">
    <property type="entry name" value="CELL DIVISION CYCLE 20 CDC20 FIZZY -RELATED"/>
    <property type="match status" value="1"/>
</dbReference>
<feature type="repeat" description="WD" evidence="5">
    <location>
        <begin position="411"/>
        <end position="455"/>
    </location>
</feature>
<comment type="caution">
    <text evidence="8">The sequence shown here is derived from an EMBL/GenBank/DDBJ whole genome shotgun (WGS) entry which is preliminary data.</text>
</comment>
<dbReference type="Pfam" id="PF24807">
    <property type="entry name" value="WD40_CDC20-Fz"/>
    <property type="match status" value="1"/>
</dbReference>
<feature type="repeat" description="WD" evidence="5">
    <location>
        <begin position="367"/>
        <end position="402"/>
    </location>
</feature>
<dbReference type="GO" id="GO:1905786">
    <property type="term" value="P:positive regulation of anaphase-promoting complex-dependent catabolic process"/>
    <property type="evidence" value="ECO:0007669"/>
    <property type="project" value="TreeGrafter"/>
</dbReference>
<evidence type="ECO:0000256" key="4">
    <source>
        <dbReference type="ARBA" id="ARBA00023306"/>
    </source>
</evidence>
<feature type="region of interest" description="Disordered" evidence="6">
    <location>
        <begin position="120"/>
        <end position="153"/>
    </location>
</feature>
<sequence length="553" mass="61204">MNPEGPNLFRTGVPQPPGPPSTPRRLGPNAPPEGTSRLAPPTPHSLTPSSTPRKRPAQYTYGDRFVPSRSGRNLLAEFTLACETPSVKRLRTECYTMDEEQKITNLRYQAALHEELIGSSTPQHRQNHMSKVSVGTSPRRPPRGRIGPIIDEPPPSLAYSTPRLLNFRSTPTVQPASPARPTAYHSPHHRVYTQSPVSLRTQRLLDHGGPDRRRRVLDRHPYKVLDAPNIRDDYYLHLLDWSARNVVAVALGPEVYLWKAASEEVGALGEGQGGPTGLIGGPVTGVAWCPLGDRLAIGDELGRLALWDYATHRRAALPPVMTAGLCHADRIGVIAFRDVHSYLTGSRDQAVREFDVRVGPGRIVRQYPGHQQEVCGLACDHVTGHQFVSGGNENQILVWDVRQPDHPLWQWSDHTAAVRALAWHPSEAHVLASGGGTTDKTVRTWNTRTGRLVRTVDTASQVCNVVWSRHTSELLTTHGFSQHHIALWDYPSFQRVATLRGHRSRVLNCALAPDGETVVTAAADETLRFWRVFPKPTIAPTSGGILERAIRIR</sequence>
<dbReference type="PROSITE" id="PS00678">
    <property type="entry name" value="WD_REPEATS_1"/>
    <property type="match status" value="1"/>
</dbReference>
<evidence type="ECO:0000256" key="5">
    <source>
        <dbReference type="PROSITE-ProRule" id="PRU00221"/>
    </source>
</evidence>